<evidence type="ECO:0000256" key="4">
    <source>
        <dbReference type="ARBA" id="ARBA00022989"/>
    </source>
</evidence>
<feature type="transmembrane region" description="Helical" evidence="7">
    <location>
        <begin position="253"/>
        <end position="272"/>
    </location>
</feature>
<feature type="domain" description="Cation/H+ exchanger transmembrane" evidence="8">
    <location>
        <begin position="40"/>
        <end position="417"/>
    </location>
</feature>
<feature type="transmembrane region" description="Helical" evidence="7">
    <location>
        <begin position="118"/>
        <end position="141"/>
    </location>
</feature>
<dbReference type="PhylomeDB" id="A0A061B279"/>
<feature type="transmembrane region" description="Helical" evidence="7">
    <location>
        <begin position="369"/>
        <end position="390"/>
    </location>
</feature>
<keyword evidence="2" id="KW-0813">Transport</keyword>
<evidence type="ECO:0000256" key="6">
    <source>
        <dbReference type="ARBA" id="ARBA00023136"/>
    </source>
</evidence>
<dbReference type="InterPro" id="IPR038770">
    <property type="entry name" value="Na+/solute_symporter_sf"/>
</dbReference>
<feature type="transmembrane region" description="Helical" evidence="7">
    <location>
        <begin position="84"/>
        <end position="106"/>
    </location>
</feature>
<dbReference type="InterPro" id="IPR050794">
    <property type="entry name" value="CPA2_transporter"/>
</dbReference>
<protein>
    <submittedName>
        <fullName evidence="9">CYFA0S06e02036g1_1</fullName>
    </submittedName>
</protein>
<dbReference type="Pfam" id="PF00999">
    <property type="entry name" value="Na_H_Exchanger"/>
    <property type="match status" value="1"/>
</dbReference>
<comment type="subcellular location">
    <subcellularLocation>
        <location evidence="1">Membrane</location>
        <topology evidence="1">Multi-pass membrane protein</topology>
    </subcellularLocation>
</comment>
<dbReference type="GO" id="GO:0015297">
    <property type="term" value="F:antiporter activity"/>
    <property type="evidence" value="ECO:0007669"/>
    <property type="project" value="InterPro"/>
</dbReference>
<evidence type="ECO:0000256" key="3">
    <source>
        <dbReference type="ARBA" id="ARBA00022692"/>
    </source>
</evidence>
<name>A0A061B279_CYBFA</name>
<feature type="transmembrane region" description="Helical" evidence="7">
    <location>
        <begin position="20"/>
        <end position="41"/>
    </location>
</feature>
<feature type="transmembrane region" description="Helical" evidence="7">
    <location>
        <begin position="153"/>
        <end position="174"/>
    </location>
</feature>
<dbReference type="GO" id="GO:1902600">
    <property type="term" value="P:proton transmembrane transport"/>
    <property type="evidence" value="ECO:0007669"/>
    <property type="project" value="InterPro"/>
</dbReference>
<dbReference type="AlphaFoldDB" id="A0A061B279"/>
<feature type="transmembrane region" description="Helical" evidence="7">
    <location>
        <begin position="219"/>
        <end position="241"/>
    </location>
</feature>
<feature type="transmembrane region" description="Helical" evidence="7">
    <location>
        <begin position="336"/>
        <end position="357"/>
    </location>
</feature>
<dbReference type="InterPro" id="IPR006153">
    <property type="entry name" value="Cation/H_exchanger_TM"/>
</dbReference>
<keyword evidence="6 7" id="KW-0472">Membrane</keyword>
<organism evidence="9">
    <name type="scientific">Cyberlindnera fabianii</name>
    <name type="common">Yeast</name>
    <name type="synonym">Hansenula fabianii</name>
    <dbReference type="NCBI Taxonomy" id="36022"/>
    <lineage>
        <taxon>Eukaryota</taxon>
        <taxon>Fungi</taxon>
        <taxon>Dikarya</taxon>
        <taxon>Ascomycota</taxon>
        <taxon>Saccharomycotina</taxon>
        <taxon>Saccharomycetes</taxon>
        <taxon>Phaffomycetales</taxon>
        <taxon>Phaffomycetaceae</taxon>
        <taxon>Cyberlindnera</taxon>
    </lineage>
</organism>
<evidence type="ECO:0000256" key="5">
    <source>
        <dbReference type="ARBA" id="ARBA00023065"/>
    </source>
</evidence>
<dbReference type="GO" id="GO:0016020">
    <property type="term" value="C:membrane"/>
    <property type="evidence" value="ECO:0007669"/>
    <property type="project" value="UniProtKB-SubCell"/>
</dbReference>
<sequence length="731" mass="80220">MAVSEVGGIIAGRDPLEYVASSPITLFLFQAIFIIGLCQLIHIPLSLMRQPRVIAEVITGILLGPTALGHIPGFTDKCFPASSIPSLTLVANLGVILFLFLVGLEVDIPFIKKNIKTALSVCLINMSLPFGLGAAISVGLYNHYAEPHLKFSTYLVFISVAMCITAFPVLARILTELRLLKERVGTLVLAAGIVNDVIGWMLLALSVTLANSGSGINTLYILLVTVGWGLFVIYPIRWLLVKVILRKDLASGNLSRFSILIIMILVFISSFFTDIIGVHPIFGAFLIGIVVPREHGFVISLTQKIEDMVHIIMIPIYFALAGFNADLSALTDGIDWAYTIALIIVAVVSKVGGGAIAAKWNGLFWRESFTVGILMSCKGIVEIVVLNIGLNAGIITQKVFSMFVLMALVSTFLTTPLTMWVYPRSYREKVQRYARGELDWDGKNFIEPPVKEDNSSGSTALDEIFEINRVLYNVEESSDILSLLKFTELLYGPPPVLAKEPLCNVILLRELTERTADLIGATQTAAEPSDEMIYDDDVRLGLLRKMFEYTHIPFKGEISYYVEQDRLATYWDHAVNRHDFVVYSLPSARVDARLALSLRQRIDSRSEGSACFGMLIADSVKQTRFLKLAVKFSAISEWTNKAIVHLACMAAQNNTARVGSLLVFPNPEIPQKQFDALVEAMSSKCKIECVLTETLSDVGDGLLIAPLVPETVVEFVGSTSAAGVDTLLVTK</sequence>
<dbReference type="PANTHER" id="PTHR32468:SF0">
    <property type="entry name" value="K(+)_H(+) ANTIPORTER 1"/>
    <property type="match status" value="1"/>
</dbReference>
<dbReference type="OrthoDB" id="2687058at2759"/>
<dbReference type="VEuPathDB" id="FungiDB:BON22_1262"/>
<evidence type="ECO:0000313" key="9">
    <source>
        <dbReference type="EMBL" id="CDR41118.1"/>
    </source>
</evidence>
<evidence type="ECO:0000256" key="2">
    <source>
        <dbReference type="ARBA" id="ARBA00022448"/>
    </source>
</evidence>
<keyword evidence="3 7" id="KW-0812">Transmembrane</keyword>
<feature type="transmembrane region" description="Helical" evidence="7">
    <location>
        <begin position="186"/>
        <end position="207"/>
    </location>
</feature>
<feature type="transmembrane region" description="Helical" evidence="7">
    <location>
        <begin position="311"/>
        <end position="330"/>
    </location>
</feature>
<dbReference type="EMBL" id="LK052891">
    <property type="protein sequence ID" value="CDR41118.1"/>
    <property type="molecule type" value="Genomic_DNA"/>
</dbReference>
<evidence type="ECO:0000256" key="1">
    <source>
        <dbReference type="ARBA" id="ARBA00004141"/>
    </source>
</evidence>
<reference evidence="9" key="1">
    <citation type="journal article" date="2014" name="Genome Announc.">
        <title>Genome sequence of the yeast Cyberlindnera fabianii (Hansenula fabianii).</title>
        <authorList>
            <person name="Freel K.C."/>
            <person name="Sarilar V."/>
            <person name="Neuveglise C."/>
            <person name="Devillers H."/>
            <person name="Friedrich A."/>
            <person name="Schacherer J."/>
        </authorList>
    </citation>
    <scope>NUCLEOTIDE SEQUENCE</scope>
    <source>
        <strain evidence="9">YJS4271</strain>
    </source>
</reference>
<dbReference type="PANTHER" id="PTHR32468">
    <property type="entry name" value="CATION/H + ANTIPORTER"/>
    <property type="match status" value="1"/>
</dbReference>
<evidence type="ECO:0000259" key="8">
    <source>
        <dbReference type="Pfam" id="PF00999"/>
    </source>
</evidence>
<proteinExistence type="predicted"/>
<accession>A0A061B279</accession>
<keyword evidence="5" id="KW-0406">Ion transport</keyword>
<keyword evidence="4 7" id="KW-1133">Transmembrane helix</keyword>
<feature type="transmembrane region" description="Helical" evidence="7">
    <location>
        <begin position="402"/>
        <end position="422"/>
    </location>
</feature>
<feature type="transmembrane region" description="Helical" evidence="7">
    <location>
        <begin position="53"/>
        <end position="72"/>
    </location>
</feature>
<evidence type="ECO:0000256" key="7">
    <source>
        <dbReference type="SAM" id="Phobius"/>
    </source>
</evidence>
<gene>
    <name evidence="9" type="ORF">CYFA0S_06e02036g</name>
</gene>
<dbReference type="Gene3D" id="1.20.1530.20">
    <property type="match status" value="1"/>
</dbReference>